<evidence type="ECO:0000256" key="3">
    <source>
        <dbReference type="SAM" id="SignalP"/>
    </source>
</evidence>
<reference evidence="5 6" key="1">
    <citation type="submission" date="2021-01" db="EMBL/GenBank/DDBJ databases">
        <title>Belnapia mucosa sp. nov. and Belnapia arida sp. nov., isolated from the Tabernas Desert (Almeria, Spain).</title>
        <authorList>
            <person name="Molina-Menor E."/>
            <person name="Vidal-Verdu A."/>
            <person name="Calonge A."/>
            <person name="Satari L."/>
            <person name="Pereto Magraner J."/>
            <person name="Porcar Miralles M."/>
        </authorList>
    </citation>
    <scope>NUCLEOTIDE SEQUENCE [LARGE SCALE GENOMIC DNA]</scope>
    <source>
        <strain evidence="5 6">T6</strain>
    </source>
</reference>
<gene>
    <name evidence="5" type="ORF">JMJ55_10945</name>
</gene>
<organism evidence="5 6">
    <name type="scientific">Belnapia mucosa</name>
    <dbReference type="NCBI Taxonomy" id="2804532"/>
    <lineage>
        <taxon>Bacteria</taxon>
        <taxon>Pseudomonadati</taxon>
        <taxon>Pseudomonadota</taxon>
        <taxon>Alphaproteobacteria</taxon>
        <taxon>Acetobacterales</taxon>
        <taxon>Roseomonadaceae</taxon>
        <taxon>Belnapia</taxon>
    </lineage>
</organism>
<feature type="signal peptide" evidence="3">
    <location>
        <begin position="1"/>
        <end position="17"/>
    </location>
</feature>
<dbReference type="InterPro" id="IPR052037">
    <property type="entry name" value="LPS_export_LptA"/>
</dbReference>
<evidence type="ECO:0000256" key="1">
    <source>
        <dbReference type="ARBA" id="ARBA00022729"/>
    </source>
</evidence>
<dbReference type="Gene3D" id="2.60.450.10">
    <property type="entry name" value="Lipopolysaccharide (LPS) transport protein A like domain"/>
    <property type="match status" value="2"/>
</dbReference>
<proteinExistence type="predicted"/>
<keyword evidence="1 3" id="KW-0732">Signal</keyword>
<feature type="region of interest" description="Disordered" evidence="2">
    <location>
        <begin position="199"/>
        <end position="226"/>
    </location>
</feature>
<evidence type="ECO:0000259" key="4">
    <source>
        <dbReference type="Pfam" id="PF03968"/>
    </source>
</evidence>
<feature type="domain" description="Organic solvent tolerance-like N-terminal" evidence="4">
    <location>
        <begin position="165"/>
        <end position="287"/>
    </location>
</feature>
<dbReference type="RefSeq" id="WP_202825588.1">
    <property type="nucleotide sequence ID" value="NZ_JAEUXJ010000004.1"/>
</dbReference>
<feature type="compositionally biased region" description="Low complexity" evidence="2">
    <location>
        <begin position="199"/>
        <end position="210"/>
    </location>
</feature>
<dbReference type="PANTHER" id="PTHR36504">
    <property type="entry name" value="LIPOPOLYSACCHARIDE EXPORT SYSTEM PROTEIN LPTA"/>
    <property type="match status" value="1"/>
</dbReference>
<sequence>MKWALMLAALLPLAAAAQGIDLSQGGPVDITASDGIEWRQAEQVVIARRDARAIRGNVTVTADRLLARYRPQGGTAPGGTAAAPGGTVRPAAANPDQALGGGGSNEIWRLEAEGNVRIATETDTARGDRAIYDIDQAVMVLTGRNLSLTTAQQVITAKDSLEYWSQRKMAVARGDAVVVDNAEGRRITADTLVSYMLDGPGTAPGAQPAAAPAPPRPGERPVPGAGKLDRVEAFGHVEIRTQTDVVRGDRGVYSAATGMARLLGNVRITRTDNQINGQEAIVNLRTGVARLVSAPGARVQGLVIPNQNPEAAGNAGQQPAPERRGR</sequence>
<evidence type="ECO:0000256" key="2">
    <source>
        <dbReference type="SAM" id="MobiDB-lite"/>
    </source>
</evidence>
<accession>A0ABS1V2C6</accession>
<dbReference type="InterPro" id="IPR005653">
    <property type="entry name" value="OstA-like_N"/>
</dbReference>
<protein>
    <recommendedName>
        <fullName evidence="4">Organic solvent tolerance-like N-terminal domain-containing protein</fullName>
    </recommendedName>
</protein>
<dbReference type="Proteomes" id="UP000606490">
    <property type="component" value="Unassembled WGS sequence"/>
</dbReference>
<dbReference type="Pfam" id="PF03968">
    <property type="entry name" value="LptD_N"/>
    <property type="match status" value="2"/>
</dbReference>
<comment type="caution">
    <text evidence="5">The sequence shown here is derived from an EMBL/GenBank/DDBJ whole genome shotgun (WGS) entry which is preliminary data.</text>
</comment>
<feature type="region of interest" description="Disordered" evidence="2">
    <location>
        <begin position="305"/>
        <end position="326"/>
    </location>
</feature>
<feature type="domain" description="Organic solvent tolerance-like N-terminal" evidence="4">
    <location>
        <begin position="33"/>
        <end position="158"/>
    </location>
</feature>
<feature type="chain" id="PRO_5045676980" description="Organic solvent tolerance-like N-terminal domain-containing protein" evidence="3">
    <location>
        <begin position="18"/>
        <end position="326"/>
    </location>
</feature>
<keyword evidence="6" id="KW-1185">Reference proteome</keyword>
<dbReference type="PANTHER" id="PTHR36504:SF1">
    <property type="entry name" value="LIPOPOLYSACCHARIDE EXPORT SYSTEM PROTEIN LPTA"/>
    <property type="match status" value="1"/>
</dbReference>
<evidence type="ECO:0000313" key="6">
    <source>
        <dbReference type="Proteomes" id="UP000606490"/>
    </source>
</evidence>
<evidence type="ECO:0000313" key="5">
    <source>
        <dbReference type="EMBL" id="MBL6455840.1"/>
    </source>
</evidence>
<dbReference type="EMBL" id="JAEUXJ010000004">
    <property type="protein sequence ID" value="MBL6455840.1"/>
    <property type="molecule type" value="Genomic_DNA"/>
</dbReference>
<name>A0ABS1V2C6_9PROT</name>